<dbReference type="AlphaFoldDB" id="A0AAX2A2U2"/>
<feature type="transmembrane region" description="Helical" evidence="6">
    <location>
        <begin position="171"/>
        <end position="193"/>
    </location>
</feature>
<feature type="transmembrane region" description="Helical" evidence="6">
    <location>
        <begin position="357"/>
        <end position="375"/>
    </location>
</feature>
<dbReference type="PANTHER" id="PTHR30250:SF11">
    <property type="entry name" value="O-ANTIGEN TRANSPORTER-RELATED"/>
    <property type="match status" value="1"/>
</dbReference>
<dbReference type="GO" id="GO:0005886">
    <property type="term" value="C:plasma membrane"/>
    <property type="evidence" value="ECO:0007669"/>
    <property type="project" value="UniProtKB-SubCell"/>
</dbReference>
<keyword evidence="3 6" id="KW-0812">Transmembrane</keyword>
<name>A0AAX2A2U2_9BACL</name>
<feature type="transmembrane region" description="Helical" evidence="6">
    <location>
        <begin position="381"/>
        <end position="399"/>
    </location>
</feature>
<dbReference type="PANTHER" id="PTHR30250">
    <property type="entry name" value="PST FAMILY PREDICTED COLANIC ACID TRANSPORTER"/>
    <property type="match status" value="1"/>
</dbReference>
<evidence type="ECO:0000256" key="4">
    <source>
        <dbReference type="ARBA" id="ARBA00022989"/>
    </source>
</evidence>
<accession>A0AAX2A2U2</accession>
<gene>
    <name evidence="7" type="ORF">EA138_03800</name>
</gene>
<evidence type="ECO:0000256" key="1">
    <source>
        <dbReference type="ARBA" id="ARBA00004651"/>
    </source>
</evidence>
<feature type="transmembrane region" description="Helical" evidence="6">
    <location>
        <begin position="286"/>
        <end position="314"/>
    </location>
</feature>
<comment type="caution">
    <text evidence="7">The sequence shown here is derived from an EMBL/GenBank/DDBJ whole genome shotgun (WGS) entry which is preliminary data.</text>
</comment>
<dbReference type="RefSeq" id="WP_128356552.1">
    <property type="nucleotide sequence ID" value="NZ_JABJUV010000085.1"/>
</dbReference>
<protein>
    <submittedName>
        <fullName evidence="7">Flippase</fullName>
    </submittedName>
</protein>
<reference evidence="7 8" key="1">
    <citation type="submission" date="2019-01" db="EMBL/GenBank/DDBJ databases">
        <title>Anoxybacillus flavithermus in powdered infant formula.</title>
        <authorList>
            <person name="Rhee M.S."/>
            <person name="Choi I.-G."/>
            <person name="Cho T.J."/>
            <person name="Park B."/>
        </authorList>
    </citation>
    <scope>NUCLEOTIDE SEQUENCE [LARGE SCALE GENOMIC DNA]</scope>
    <source>
        <strain evidence="7 8">FHS-PPAM212</strain>
    </source>
</reference>
<keyword evidence="4 6" id="KW-1133">Transmembrane helix</keyword>
<dbReference type="InterPro" id="IPR002797">
    <property type="entry name" value="Polysacc_synth"/>
</dbReference>
<feature type="transmembrane region" description="Helical" evidence="6">
    <location>
        <begin position="115"/>
        <end position="138"/>
    </location>
</feature>
<feature type="transmembrane region" description="Helical" evidence="6">
    <location>
        <begin position="145"/>
        <end position="165"/>
    </location>
</feature>
<dbReference type="Proteomes" id="UP000286434">
    <property type="component" value="Unassembled WGS sequence"/>
</dbReference>
<dbReference type="CDD" id="cd13128">
    <property type="entry name" value="MATE_Wzx_like"/>
    <property type="match status" value="1"/>
</dbReference>
<comment type="subcellular location">
    <subcellularLocation>
        <location evidence="1">Cell membrane</location>
        <topology evidence="1">Multi-pass membrane protein</topology>
    </subcellularLocation>
</comment>
<keyword evidence="5 6" id="KW-0472">Membrane</keyword>
<evidence type="ECO:0000256" key="5">
    <source>
        <dbReference type="ARBA" id="ARBA00023136"/>
    </source>
</evidence>
<dbReference type="InterPro" id="IPR050833">
    <property type="entry name" value="Poly_Biosynth_Transport"/>
</dbReference>
<evidence type="ECO:0000313" key="8">
    <source>
        <dbReference type="Proteomes" id="UP000286434"/>
    </source>
</evidence>
<evidence type="ECO:0000256" key="3">
    <source>
        <dbReference type="ARBA" id="ARBA00022692"/>
    </source>
</evidence>
<feature type="transmembrane region" description="Helical" evidence="6">
    <location>
        <begin position="44"/>
        <end position="62"/>
    </location>
</feature>
<dbReference type="Pfam" id="PF01943">
    <property type="entry name" value="Polysacc_synt"/>
    <property type="match status" value="1"/>
</dbReference>
<keyword evidence="2" id="KW-1003">Cell membrane</keyword>
<feature type="transmembrane region" description="Helical" evidence="6">
    <location>
        <begin position="83"/>
        <end position="109"/>
    </location>
</feature>
<proteinExistence type="predicted"/>
<evidence type="ECO:0000313" key="7">
    <source>
        <dbReference type="EMBL" id="RWU15148.1"/>
    </source>
</evidence>
<feature type="transmembrane region" description="Helical" evidence="6">
    <location>
        <begin position="12"/>
        <end position="32"/>
    </location>
</feature>
<feature type="transmembrane region" description="Helical" evidence="6">
    <location>
        <begin position="224"/>
        <end position="249"/>
    </location>
</feature>
<organism evidence="7 8">
    <name type="scientific">Anoxybacillus flavithermus</name>
    <dbReference type="NCBI Taxonomy" id="33934"/>
    <lineage>
        <taxon>Bacteria</taxon>
        <taxon>Bacillati</taxon>
        <taxon>Bacillota</taxon>
        <taxon>Bacilli</taxon>
        <taxon>Bacillales</taxon>
        <taxon>Anoxybacillaceae</taxon>
        <taxon>Anoxybacillus</taxon>
    </lineage>
</organism>
<evidence type="ECO:0000256" key="2">
    <source>
        <dbReference type="ARBA" id="ARBA00022475"/>
    </source>
</evidence>
<evidence type="ECO:0000256" key="6">
    <source>
        <dbReference type="SAM" id="Phobius"/>
    </source>
</evidence>
<dbReference type="EMBL" id="SBBW01000008">
    <property type="protein sequence ID" value="RWU15148.1"/>
    <property type="molecule type" value="Genomic_DNA"/>
</dbReference>
<sequence length="416" mass="47321">MTDRKKLIENFSALMIMQFLNYVLPFITLPYLARVLGAEKYGVYLFSQAFVQYFIILVDFGFDLSATREIALNRGNIRKISEIVSSVLTAKIFIAVISLFVLVSLVFLVPVFHEYWIIYVLTFGMIFGNACFSSFFYQGIEKMKFITILNASVKLFFTLAIFFFVRDSSDLFFVPLLNSIGYLLVGGLSLVIITRQFKVNLNFSSKSDVIGQIKKSSQFFWSRVAVSIYTTSNTFIIGLVMGPVAAGIFGSADKLFRGIISLYQPLNNVLYPYISHSKNIKLYKKLFYFSVLLNFVIVLIITFSSDSIIALVFGEDFMESSDLLKIFMLTAVFLMPSILLGYPLLGALGYSKEVNNSVIIASFIHVALLVVSIPFLSVKLVALYVLFTELFVFIYRIYFVKKYSLLKDDLIFKETY</sequence>
<feature type="transmembrane region" description="Helical" evidence="6">
    <location>
        <begin position="326"/>
        <end position="345"/>
    </location>
</feature>
<feature type="transmembrane region" description="Helical" evidence="6">
    <location>
        <begin position="255"/>
        <end position="274"/>
    </location>
</feature>